<comment type="caution">
    <text evidence="3">The sequence shown here is derived from an EMBL/GenBank/DDBJ whole genome shotgun (WGS) entry which is preliminary data.</text>
</comment>
<gene>
    <name evidence="3" type="ORF">PMAYCL1PPCAC_26568</name>
</gene>
<keyword evidence="1" id="KW-0479">Metal-binding</keyword>
<feature type="domain" description="C2H2-type" evidence="2">
    <location>
        <begin position="227"/>
        <end position="255"/>
    </location>
</feature>
<feature type="non-terminal residue" evidence="3">
    <location>
        <position position="1"/>
    </location>
</feature>
<dbReference type="GO" id="GO:0008270">
    <property type="term" value="F:zinc ion binding"/>
    <property type="evidence" value="ECO:0007669"/>
    <property type="project" value="UniProtKB-KW"/>
</dbReference>
<dbReference type="PROSITE" id="PS00028">
    <property type="entry name" value="ZINC_FINGER_C2H2_1"/>
    <property type="match status" value="2"/>
</dbReference>
<keyword evidence="1" id="KW-0863">Zinc-finger</keyword>
<dbReference type="PROSITE" id="PS50157">
    <property type="entry name" value="ZINC_FINGER_C2H2_2"/>
    <property type="match status" value="1"/>
</dbReference>
<dbReference type="SMART" id="SM00355">
    <property type="entry name" value="ZnF_C2H2"/>
    <property type="match status" value="3"/>
</dbReference>
<sequence>QQFVPSARVVVPVGGGIGGPGMNGSQVQHLRDLRAAILPDPKIARYLSSGTKQLVVGNCPICKIQMIEWSEMKEHVKACRRTRQHPLLMRTCCCPYCLKKVSDAYSLSAHLQHAHKPKLQALADDLRTILHEVIAVSDPVEEPKLPRARISGVSTKKMSEPFPFACSACNLCWPTVKGLADHFVSVERSKGGPCGGFLSVYVRAGSRRQDNMSDDIACNRYGFAALVTCPLCDEAFDEAYALNRHFKDKHEARRAN</sequence>
<dbReference type="EMBL" id="BTRK01000005">
    <property type="protein sequence ID" value="GMR56373.1"/>
    <property type="molecule type" value="Genomic_DNA"/>
</dbReference>
<organism evidence="3 4">
    <name type="scientific">Pristionchus mayeri</name>
    <dbReference type="NCBI Taxonomy" id="1317129"/>
    <lineage>
        <taxon>Eukaryota</taxon>
        <taxon>Metazoa</taxon>
        <taxon>Ecdysozoa</taxon>
        <taxon>Nematoda</taxon>
        <taxon>Chromadorea</taxon>
        <taxon>Rhabditida</taxon>
        <taxon>Rhabditina</taxon>
        <taxon>Diplogasteromorpha</taxon>
        <taxon>Diplogasteroidea</taxon>
        <taxon>Neodiplogasteridae</taxon>
        <taxon>Pristionchus</taxon>
    </lineage>
</organism>
<feature type="non-terminal residue" evidence="3">
    <location>
        <position position="256"/>
    </location>
</feature>
<name>A0AAN5D4B8_9BILA</name>
<dbReference type="Proteomes" id="UP001328107">
    <property type="component" value="Unassembled WGS sequence"/>
</dbReference>
<accession>A0AAN5D4B8</accession>
<dbReference type="InterPro" id="IPR013087">
    <property type="entry name" value="Znf_C2H2_type"/>
</dbReference>
<keyword evidence="1" id="KW-0862">Zinc</keyword>
<protein>
    <recommendedName>
        <fullName evidence="2">C2H2-type domain-containing protein</fullName>
    </recommendedName>
</protein>
<reference evidence="4" key="1">
    <citation type="submission" date="2022-10" db="EMBL/GenBank/DDBJ databases">
        <title>Genome assembly of Pristionchus species.</title>
        <authorList>
            <person name="Yoshida K."/>
            <person name="Sommer R.J."/>
        </authorList>
    </citation>
    <scope>NUCLEOTIDE SEQUENCE [LARGE SCALE GENOMIC DNA]</scope>
    <source>
        <strain evidence="4">RS5460</strain>
    </source>
</reference>
<evidence type="ECO:0000259" key="2">
    <source>
        <dbReference type="PROSITE" id="PS50157"/>
    </source>
</evidence>
<keyword evidence="4" id="KW-1185">Reference proteome</keyword>
<evidence type="ECO:0000313" key="4">
    <source>
        <dbReference type="Proteomes" id="UP001328107"/>
    </source>
</evidence>
<dbReference type="AlphaFoldDB" id="A0AAN5D4B8"/>
<evidence type="ECO:0000256" key="1">
    <source>
        <dbReference type="PROSITE-ProRule" id="PRU00042"/>
    </source>
</evidence>
<evidence type="ECO:0000313" key="3">
    <source>
        <dbReference type="EMBL" id="GMR56373.1"/>
    </source>
</evidence>
<proteinExistence type="predicted"/>